<proteinExistence type="predicted"/>
<protein>
    <submittedName>
        <fullName evidence="1">Uncharacterized protein</fullName>
    </submittedName>
</protein>
<gene>
    <name evidence="1" type="ORF">SAMN05421743_12165</name>
</gene>
<dbReference type="EMBL" id="FNQR01000021">
    <property type="protein sequence ID" value="SEB15941.1"/>
    <property type="molecule type" value="Genomic_DNA"/>
</dbReference>
<sequence>MKAVEGMSSVVMFTPQETEEERFNKFNDWLERHSEERIANEFRGPVVPGPVETRAMLNKY</sequence>
<keyword evidence="2" id="KW-1185">Reference proteome</keyword>
<dbReference type="Proteomes" id="UP000198584">
    <property type="component" value="Unassembled WGS sequence"/>
</dbReference>
<name>A0A1H4H2S8_9BACI</name>
<accession>A0A1H4H2S8</accession>
<dbReference type="OrthoDB" id="2973665at2"/>
<organism evidence="1 2">
    <name type="scientific">Thalassobacillus cyri</name>
    <dbReference type="NCBI Taxonomy" id="571932"/>
    <lineage>
        <taxon>Bacteria</taxon>
        <taxon>Bacillati</taxon>
        <taxon>Bacillota</taxon>
        <taxon>Bacilli</taxon>
        <taxon>Bacillales</taxon>
        <taxon>Bacillaceae</taxon>
        <taxon>Thalassobacillus</taxon>
    </lineage>
</organism>
<dbReference type="STRING" id="571932.SAMN05421743_12165"/>
<dbReference type="RefSeq" id="WP_093046490.1">
    <property type="nucleotide sequence ID" value="NZ_FNQR01000021.1"/>
</dbReference>
<reference evidence="1 2" key="1">
    <citation type="submission" date="2016-10" db="EMBL/GenBank/DDBJ databases">
        <authorList>
            <person name="de Groot N.N."/>
        </authorList>
    </citation>
    <scope>NUCLEOTIDE SEQUENCE [LARGE SCALE GENOMIC DNA]</scope>
    <source>
        <strain evidence="1 2">CCM7597</strain>
    </source>
</reference>
<dbReference type="AlphaFoldDB" id="A0A1H4H2S8"/>
<evidence type="ECO:0000313" key="1">
    <source>
        <dbReference type="EMBL" id="SEB15941.1"/>
    </source>
</evidence>
<evidence type="ECO:0000313" key="2">
    <source>
        <dbReference type="Proteomes" id="UP000198584"/>
    </source>
</evidence>